<keyword evidence="6 9" id="KW-0472">Membrane</keyword>
<dbReference type="AlphaFoldDB" id="A0AA85KIH7"/>
<protein>
    <recommendedName>
        <fullName evidence="10">Cadherin domain-containing protein</fullName>
    </recommendedName>
</protein>
<dbReference type="InterPro" id="IPR020894">
    <property type="entry name" value="Cadherin_CS"/>
</dbReference>
<evidence type="ECO:0000256" key="8">
    <source>
        <dbReference type="SAM" id="MobiDB-lite"/>
    </source>
</evidence>
<dbReference type="GO" id="GO:0005886">
    <property type="term" value="C:plasma membrane"/>
    <property type="evidence" value="ECO:0007669"/>
    <property type="project" value="UniProtKB-SubCell"/>
</dbReference>
<dbReference type="PROSITE" id="PS00232">
    <property type="entry name" value="CADHERIN_1"/>
    <property type="match status" value="4"/>
</dbReference>
<keyword evidence="11" id="KW-1185">Reference proteome</keyword>
<name>A0AA85KIH7_TRIRE</name>
<dbReference type="SMART" id="SM00112">
    <property type="entry name" value="CA"/>
    <property type="match status" value="4"/>
</dbReference>
<dbReference type="PANTHER" id="PTHR24026">
    <property type="entry name" value="FAT ATYPICAL CADHERIN-RELATED"/>
    <property type="match status" value="1"/>
</dbReference>
<evidence type="ECO:0000256" key="5">
    <source>
        <dbReference type="ARBA" id="ARBA00022989"/>
    </source>
</evidence>
<dbReference type="Gene3D" id="2.60.40.60">
    <property type="entry name" value="Cadherins"/>
    <property type="match status" value="5"/>
</dbReference>
<dbReference type="PROSITE" id="PS50268">
    <property type="entry name" value="CADHERIN_2"/>
    <property type="match status" value="4"/>
</dbReference>
<feature type="region of interest" description="Disordered" evidence="8">
    <location>
        <begin position="674"/>
        <end position="695"/>
    </location>
</feature>
<keyword evidence="4 7" id="KW-0106">Calcium</keyword>
<sequence length="1139" mass="126955">MLHVKITDVNDNAPKFFNFTTDTTHDVSGSSTSGSIYVMENTTVGTKIFHFHTVDLDEGENGNVTYWIDWNAIYGDLSQQNIQSIVSKYTLNPVNGELRVSSELDYENEYERKVVMLIQAVDNGLPRLTSSLSFTVNLLDINDNDPEIEMQQTQSNTTGYNEGYAQETGNDLPLLYENNPNSQLLRLLSIKDKDNCSVNKITCQLIDEEENRKNFRLISYSNYAYGLLNQREFDYEKDTNANGNLLAGIQCHDLAEPPKLIKKWFEIPLGDLNDNWPQFNQTNYAFYLYENVPINTQIGQIYATDLDSGINGKLVYELMSDNLELLNLIKIDSKTGILYTSGLLDRELISVLNFLVTVTDCDGGEGGSVAYHNERENSNLKLSIKTNTTSLKIHLLDVNDNPPKYIGPLEIHVEENFPIGTEILNRLNYIDPDLEENSTITVKLLDRSSLYSSSKLQDKYAAFHHDNEGSHSSFITVDNKLRLIVSGPLDRENQAQFILTLIAFDHGKVVSQTSTTTVTVFVDDTNDNEPQLLYPRNASLLFGMSESSGWLNSLSTSTVPADTPFGTLIATIRGKDPDAGENGTVIYSVVPSKVYHLQQQIMKQPPEQHHTGSLDGKYSNRIKNSKSNIKVDGKRFENEEFVKIHDGFFYFTIDEQTGQLTTFWGNDMKEVETSASASRKHSTNSNKSSSGKYSIDKTYDKKNKLTKRLKSRGQPTPGLYLISVNLQDKGVPQHNTEAIFYVNISEPIGDHFGFWTLHDSNMSNTIILILIIVCSLALIISLTAAILWVRFRSDNQMSRPTSNGAYKQGTLITTDPHNPNMNCEFYHSGSLSPVGDIRYEKAYINSNGSTFISPDVVASHSKWNETMFDCCVPTDYTTSGGYCGGTMLTGTLINSSNQKLSGYIQPCYSSEDSNQSAIHLYPIHMSESSDAYNGMTVNRNTIDRNEWMSTMGKYCNLHQNVTSATTPLMINPSDAQVPNLVRIDPFVNRIDLCGKNSSQMMNIGSTSCNLPNTVILGNHNNNNNNNSTGGSDSGVDSGAGIIITTESYLPLSSSSPIKDPGEMKHNVINCNGLLDNSVTPPPLVSGHDHTTTIINTTKIIDDSSINEQYGIITFSPKNAIKPSEQMTRQQMHNFPRLNI</sequence>
<comment type="subcellular location">
    <subcellularLocation>
        <location evidence="1">Membrane</location>
    </subcellularLocation>
</comment>
<dbReference type="GO" id="GO:0005509">
    <property type="term" value="F:calcium ion binding"/>
    <property type="evidence" value="ECO:0007669"/>
    <property type="project" value="UniProtKB-UniRule"/>
</dbReference>
<feature type="domain" description="Cadherin" evidence="10">
    <location>
        <begin position="405"/>
        <end position="532"/>
    </location>
</feature>
<evidence type="ECO:0000259" key="10">
    <source>
        <dbReference type="PROSITE" id="PS50268"/>
    </source>
</evidence>
<evidence type="ECO:0000256" key="7">
    <source>
        <dbReference type="PROSITE-ProRule" id="PRU00043"/>
    </source>
</evidence>
<evidence type="ECO:0000313" key="12">
    <source>
        <dbReference type="WBParaSite" id="TREG1_80400.1"/>
    </source>
</evidence>
<reference evidence="12" key="2">
    <citation type="submission" date="2023-11" db="UniProtKB">
        <authorList>
            <consortium name="WormBaseParasite"/>
        </authorList>
    </citation>
    <scope>IDENTIFICATION</scope>
</reference>
<dbReference type="InterPro" id="IPR002126">
    <property type="entry name" value="Cadherin-like_dom"/>
</dbReference>
<feature type="transmembrane region" description="Helical" evidence="9">
    <location>
        <begin position="766"/>
        <end position="789"/>
    </location>
</feature>
<evidence type="ECO:0000256" key="6">
    <source>
        <dbReference type="ARBA" id="ARBA00023136"/>
    </source>
</evidence>
<evidence type="ECO:0000256" key="9">
    <source>
        <dbReference type="SAM" id="Phobius"/>
    </source>
</evidence>
<reference evidence="11" key="1">
    <citation type="submission" date="2022-06" db="EMBL/GenBank/DDBJ databases">
        <authorList>
            <person name="Berger JAMES D."/>
            <person name="Berger JAMES D."/>
        </authorList>
    </citation>
    <scope>NUCLEOTIDE SEQUENCE [LARGE SCALE GENOMIC DNA]</scope>
</reference>
<dbReference type="CDD" id="cd11304">
    <property type="entry name" value="Cadherin_repeat"/>
    <property type="match status" value="4"/>
</dbReference>
<keyword evidence="5 9" id="KW-1133">Transmembrane helix</keyword>
<dbReference type="PANTHER" id="PTHR24026:SF126">
    <property type="entry name" value="PROTOCADHERIN FAT 4"/>
    <property type="match status" value="1"/>
</dbReference>
<dbReference type="InterPro" id="IPR015919">
    <property type="entry name" value="Cadherin-like_sf"/>
</dbReference>
<keyword evidence="3" id="KW-0677">Repeat</keyword>
<dbReference type="SUPFAM" id="SSF49313">
    <property type="entry name" value="Cadherin-like"/>
    <property type="match status" value="4"/>
</dbReference>
<dbReference type="PRINTS" id="PR00205">
    <property type="entry name" value="CADHERIN"/>
</dbReference>
<dbReference type="WBParaSite" id="TREG1_80400.1">
    <property type="protein sequence ID" value="TREG1_80400.1"/>
    <property type="gene ID" value="TREG1_80400"/>
</dbReference>
<feature type="domain" description="Cadherin" evidence="10">
    <location>
        <begin position="280"/>
        <end position="405"/>
    </location>
</feature>
<feature type="domain" description="Cadherin" evidence="10">
    <location>
        <begin position="30"/>
        <end position="148"/>
    </location>
</feature>
<organism evidence="11 12">
    <name type="scientific">Trichobilharzia regenti</name>
    <name type="common">Nasal bird schistosome</name>
    <dbReference type="NCBI Taxonomy" id="157069"/>
    <lineage>
        <taxon>Eukaryota</taxon>
        <taxon>Metazoa</taxon>
        <taxon>Spiralia</taxon>
        <taxon>Lophotrochozoa</taxon>
        <taxon>Platyhelminthes</taxon>
        <taxon>Trematoda</taxon>
        <taxon>Digenea</taxon>
        <taxon>Strigeidida</taxon>
        <taxon>Schistosomatoidea</taxon>
        <taxon>Schistosomatidae</taxon>
        <taxon>Trichobilharzia</taxon>
    </lineage>
</organism>
<dbReference type="Pfam" id="PF00028">
    <property type="entry name" value="Cadherin"/>
    <property type="match status" value="3"/>
</dbReference>
<dbReference type="Proteomes" id="UP000050795">
    <property type="component" value="Unassembled WGS sequence"/>
</dbReference>
<accession>A0AA85KIH7</accession>
<evidence type="ECO:0000256" key="1">
    <source>
        <dbReference type="ARBA" id="ARBA00004370"/>
    </source>
</evidence>
<evidence type="ECO:0000256" key="2">
    <source>
        <dbReference type="ARBA" id="ARBA00022692"/>
    </source>
</evidence>
<keyword evidence="2 9" id="KW-0812">Transmembrane</keyword>
<evidence type="ECO:0000256" key="4">
    <source>
        <dbReference type="ARBA" id="ARBA00022837"/>
    </source>
</evidence>
<feature type="domain" description="Cadherin" evidence="10">
    <location>
        <begin position="177"/>
        <end position="279"/>
    </location>
</feature>
<evidence type="ECO:0000313" key="11">
    <source>
        <dbReference type="Proteomes" id="UP000050795"/>
    </source>
</evidence>
<proteinExistence type="predicted"/>
<evidence type="ECO:0000256" key="3">
    <source>
        <dbReference type="ARBA" id="ARBA00022737"/>
    </source>
</evidence>
<feature type="compositionally biased region" description="Polar residues" evidence="8">
    <location>
        <begin position="674"/>
        <end position="692"/>
    </location>
</feature>
<dbReference type="GO" id="GO:0007156">
    <property type="term" value="P:homophilic cell adhesion via plasma membrane adhesion molecules"/>
    <property type="evidence" value="ECO:0007669"/>
    <property type="project" value="InterPro"/>
</dbReference>